<proteinExistence type="predicted"/>
<name>A0ABS7GNC8_9HYPH</name>
<dbReference type="Proteomes" id="UP000717752">
    <property type="component" value="Unassembled WGS sequence"/>
</dbReference>
<sequence length="174" mass="20095">MDMFAANPDVVSIRTQFGPLAFVLDRIEHKHYADLCVDFRNGARILYAVRAKANLGNLRKTLQHIRNQCLELYAHEIHLLTEDEISKPKVYSSQQKVRSRNLRNEENNRHLLTVLKDLGGSAVIFDVFNHLEAKMTFADVWEAVWALLEDGLIRHDHIDPDASFMTRLSKIRMA</sequence>
<dbReference type="RefSeq" id="WP_220332697.1">
    <property type="nucleotide sequence ID" value="NZ_JAEUAK010000001.1"/>
</dbReference>
<evidence type="ECO:0000313" key="1">
    <source>
        <dbReference type="EMBL" id="MBW9051161.1"/>
    </source>
</evidence>
<protein>
    <submittedName>
        <fullName evidence="1">Uncharacterized protein</fullName>
    </submittedName>
</protein>
<accession>A0ABS7GNC8</accession>
<organism evidence="1 2">
    <name type="scientific">Rhizobium mesosinicum</name>
    <dbReference type="NCBI Taxonomy" id="335017"/>
    <lineage>
        <taxon>Bacteria</taxon>
        <taxon>Pseudomonadati</taxon>
        <taxon>Pseudomonadota</taxon>
        <taxon>Alphaproteobacteria</taxon>
        <taxon>Hyphomicrobiales</taxon>
        <taxon>Rhizobiaceae</taxon>
        <taxon>Rhizobium/Agrobacterium group</taxon>
        <taxon>Rhizobium</taxon>
    </lineage>
</organism>
<evidence type="ECO:0000313" key="2">
    <source>
        <dbReference type="Proteomes" id="UP000717752"/>
    </source>
</evidence>
<gene>
    <name evidence="1" type="ORF">JNB85_01895</name>
</gene>
<reference evidence="1 2" key="1">
    <citation type="journal article" date="2021" name="MBio">
        <title>Poor Competitiveness of Bradyrhizobium in Pigeon Pea Root Colonization in Indian Soils.</title>
        <authorList>
            <person name="Chalasani D."/>
            <person name="Basu A."/>
            <person name="Pullabhotla S.V.S.R.N."/>
            <person name="Jorrin B."/>
            <person name="Neal A.L."/>
            <person name="Poole P.S."/>
            <person name="Podile A.R."/>
            <person name="Tkacz A."/>
        </authorList>
    </citation>
    <scope>NUCLEOTIDE SEQUENCE [LARGE SCALE GENOMIC DNA]</scope>
    <source>
        <strain evidence="1 2">HU56</strain>
    </source>
</reference>
<dbReference type="EMBL" id="JAEUAK010000001">
    <property type="protein sequence ID" value="MBW9051161.1"/>
    <property type="molecule type" value="Genomic_DNA"/>
</dbReference>
<keyword evidence="2" id="KW-1185">Reference proteome</keyword>
<comment type="caution">
    <text evidence="1">The sequence shown here is derived from an EMBL/GenBank/DDBJ whole genome shotgun (WGS) entry which is preliminary data.</text>
</comment>